<dbReference type="AlphaFoldDB" id="A0A0D9X1J7"/>
<dbReference type="PANTHER" id="PTHR33676">
    <property type="entry name" value="COLD REGULATED PROTEIN 27"/>
    <property type="match status" value="1"/>
</dbReference>
<dbReference type="GO" id="GO:0042752">
    <property type="term" value="P:regulation of circadian rhythm"/>
    <property type="evidence" value="ECO:0007669"/>
    <property type="project" value="InterPro"/>
</dbReference>
<reference evidence="2 3" key="1">
    <citation type="submission" date="2012-08" db="EMBL/GenBank/DDBJ databases">
        <title>Oryza genome evolution.</title>
        <authorList>
            <person name="Wing R.A."/>
        </authorList>
    </citation>
    <scope>NUCLEOTIDE SEQUENCE</scope>
</reference>
<dbReference type="EnsemblPlants" id="LPERR07G19410.1">
    <property type="protein sequence ID" value="LPERR07G19410.1"/>
    <property type="gene ID" value="LPERR07G19410"/>
</dbReference>
<dbReference type="Gramene" id="LPERR07G19410.1">
    <property type="protein sequence ID" value="LPERR07G19410.1"/>
    <property type="gene ID" value="LPERR07G19410"/>
</dbReference>
<feature type="region of interest" description="Disordered" evidence="1">
    <location>
        <begin position="48"/>
        <end position="78"/>
    </location>
</feature>
<feature type="compositionally biased region" description="Polar residues" evidence="1">
    <location>
        <begin position="160"/>
        <end position="170"/>
    </location>
</feature>
<keyword evidence="3" id="KW-1185">Reference proteome</keyword>
<protein>
    <submittedName>
        <fullName evidence="2">Uncharacterized protein</fullName>
    </submittedName>
</protein>
<evidence type="ECO:0000313" key="3">
    <source>
        <dbReference type="Proteomes" id="UP000032180"/>
    </source>
</evidence>
<name>A0A0D9X1J7_9ORYZ</name>
<dbReference type="Proteomes" id="UP000032180">
    <property type="component" value="Chromosome 7"/>
</dbReference>
<feature type="compositionally biased region" description="Basic residues" evidence="1">
    <location>
        <begin position="69"/>
        <end position="78"/>
    </location>
</feature>
<evidence type="ECO:0000313" key="2">
    <source>
        <dbReference type="EnsemblPlants" id="LPERR07G19410.1"/>
    </source>
</evidence>
<sequence length="257" mass="29095">MPKKEKKKVRHTLGVQRESHLPHATLLERDIYHQASTVNWHPVATWKSHATPDNKKSAPFLRRPEHTRTNARSRRRRGGGARVNLCDLGWREMMEEGMAVADLRELAHLPEHQDADEIDGAEPWIKLEHVRSPCENQDDIEVCFSDDNASGTRPIQESYARETSSGQSSMCHLGKNRHSPCRSAEGSDQNFIDDETKGSGQPSTRCSKKRLKCAANTMDNQSHRKPDYKMLNPGHPPAKVTDQKDNSYSVSWSVLQA</sequence>
<organism evidence="2 3">
    <name type="scientific">Leersia perrieri</name>
    <dbReference type="NCBI Taxonomy" id="77586"/>
    <lineage>
        <taxon>Eukaryota</taxon>
        <taxon>Viridiplantae</taxon>
        <taxon>Streptophyta</taxon>
        <taxon>Embryophyta</taxon>
        <taxon>Tracheophyta</taxon>
        <taxon>Spermatophyta</taxon>
        <taxon>Magnoliopsida</taxon>
        <taxon>Liliopsida</taxon>
        <taxon>Poales</taxon>
        <taxon>Poaceae</taxon>
        <taxon>BOP clade</taxon>
        <taxon>Oryzoideae</taxon>
        <taxon>Oryzeae</taxon>
        <taxon>Oryzinae</taxon>
        <taxon>Leersia</taxon>
    </lineage>
</organism>
<feature type="compositionally biased region" description="Basic and acidic residues" evidence="1">
    <location>
        <begin position="50"/>
        <end position="68"/>
    </location>
</feature>
<proteinExistence type="predicted"/>
<dbReference type="InterPro" id="IPR044678">
    <property type="entry name" value="COR27/28"/>
</dbReference>
<feature type="compositionally biased region" description="Polar residues" evidence="1">
    <location>
        <begin position="246"/>
        <end position="257"/>
    </location>
</feature>
<reference evidence="2" key="3">
    <citation type="submission" date="2015-04" db="UniProtKB">
        <authorList>
            <consortium name="EnsemblPlants"/>
        </authorList>
    </citation>
    <scope>IDENTIFICATION</scope>
</reference>
<feature type="region of interest" description="Disordered" evidence="1">
    <location>
        <begin position="160"/>
        <end position="257"/>
    </location>
</feature>
<dbReference type="HOGENOM" id="CLU_1083212_0_0_1"/>
<reference evidence="3" key="2">
    <citation type="submission" date="2013-12" db="EMBL/GenBank/DDBJ databases">
        <authorList>
            <person name="Yu Y."/>
            <person name="Lee S."/>
            <person name="de Baynast K."/>
            <person name="Wissotski M."/>
            <person name="Liu L."/>
            <person name="Talag J."/>
            <person name="Goicoechea J."/>
            <person name="Angelova A."/>
            <person name="Jetty R."/>
            <person name="Kudrna D."/>
            <person name="Golser W."/>
            <person name="Rivera L."/>
            <person name="Zhang J."/>
            <person name="Wing R."/>
        </authorList>
    </citation>
    <scope>NUCLEOTIDE SEQUENCE</scope>
</reference>
<evidence type="ECO:0000256" key="1">
    <source>
        <dbReference type="SAM" id="MobiDB-lite"/>
    </source>
</evidence>
<dbReference type="GO" id="GO:0009409">
    <property type="term" value="P:response to cold"/>
    <property type="evidence" value="ECO:0007669"/>
    <property type="project" value="InterPro"/>
</dbReference>
<dbReference type="PANTHER" id="PTHR33676:SF11">
    <property type="entry name" value="OS07G0618700 PROTEIN"/>
    <property type="match status" value="1"/>
</dbReference>
<accession>A0A0D9X1J7</accession>